<keyword evidence="12" id="KW-1185">Reference proteome</keyword>
<feature type="domain" description="Signal transduction histidine kinase subgroup 3 dimerisation and phosphoacceptor" evidence="10">
    <location>
        <begin position="181"/>
        <end position="246"/>
    </location>
</feature>
<dbReference type="OrthoDB" id="227596at2"/>
<feature type="transmembrane region" description="Helical" evidence="9">
    <location>
        <begin position="67"/>
        <end position="91"/>
    </location>
</feature>
<keyword evidence="8" id="KW-0902">Two-component regulatory system</keyword>
<accession>A0A516X6J7</accession>
<organism evidence="11 12">
    <name type="scientific">Tomitella fengzijianii</name>
    <dbReference type="NCBI Taxonomy" id="2597660"/>
    <lineage>
        <taxon>Bacteria</taxon>
        <taxon>Bacillati</taxon>
        <taxon>Actinomycetota</taxon>
        <taxon>Actinomycetes</taxon>
        <taxon>Mycobacteriales</taxon>
        <taxon>Tomitella</taxon>
    </lineage>
</organism>
<dbReference type="GO" id="GO:0016020">
    <property type="term" value="C:membrane"/>
    <property type="evidence" value="ECO:0007669"/>
    <property type="project" value="InterPro"/>
</dbReference>
<keyword evidence="5" id="KW-0547">Nucleotide-binding</keyword>
<dbReference type="Proteomes" id="UP000317344">
    <property type="component" value="Chromosome"/>
</dbReference>
<dbReference type="CDD" id="cd16917">
    <property type="entry name" value="HATPase_UhpB-NarQ-NarX-like"/>
    <property type="match status" value="1"/>
</dbReference>
<dbReference type="AlphaFoldDB" id="A0A516X6J7"/>
<sequence>MDPADYQPPLTVWGHVWRTLLALAISALAWSQLAGWQWEHARWWFFLDLGLGLGLLILGFTRRRFPVAVTAVTAVLAAPSAFAGGAATLTLASLSTRRRWREILPISAVSLASGIVVEYANPTTDDDWRVIVPLSAAFVGITVAFGLFIGSRRELLATLRERAERAETEQSLRVRQAQIAERARIAREMHDVLAHRISLLTLHAGALAYRDDLDPHEVRKAAGIIQDTSHQALVELREVLGVLREGPGDALPELPQPDADDLPELIAEARAAGLRIRYEDTHWPSAIPIATGRTLYRIAQEGITNARKHARDTLVTVVLTGSPRSGLTLRVDNPLRVGTDPHRAPESGLGLVGIAERVELAGGRLTHRVAPGRHFVLEAWLPWPS</sequence>
<evidence type="ECO:0000256" key="7">
    <source>
        <dbReference type="ARBA" id="ARBA00022840"/>
    </source>
</evidence>
<dbReference type="RefSeq" id="WP_143910075.1">
    <property type="nucleotide sequence ID" value="NZ_CP041765.1"/>
</dbReference>
<evidence type="ECO:0000256" key="8">
    <source>
        <dbReference type="ARBA" id="ARBA00023012"/>
    </source>
</evidence>
<keyword evidence="6 11" id="KW-0418">Kinase</keyword>
<dbReference type="GO" id="GO:0046983">
    <property type="term" value="F:protein dimerization activity"/>
    <property type="evidence" value="ECO:0007669"/>
    <property type="project" value="InterPro"/>
</dbReference>
<evidence type="ECO:0000256" key="6">
    <source>
        <dbReference type="ARBA" id="ARBA00022777"/>
    </source>
</evidence>
<evidence type="ECO:0000256" key="2">
    <source>
        <dbReference type="ARBA" id="ARBA00012438"/>
    </source>
</evidence>
<dbReference type="Pfam" id="PF07730">
    <property type="entry name" value="HisKA_3"/>
    <property type="match status" value="1"/>
</dbReference>
<reference evidence="11 12" key="1">
    <citation type="submission" date="2019-07" db="EMBL/GenBank/DDBJ databases">
        <title>Tomitella cavernea sp. nov., an actinomycete isolated from soil.</title>
        <authorList>
            <person name="Cheng J."/>
        </authorList>
    </citation>
    <scope>NUCLEOTIDE SEQUENCE [LARGE SCALE GENOMIC DNA]</scope>
    <source>
        <strain evidence="11 12">HY188</strain>
    </source>
</reference>
<evidence type="ECO:0000256" key="4">
    <source>
        <dbReference type="ARBA" id="ARBA00022679"/>
    </source>
</evidence>
<evidence type="ECO:0000259" key="10">
    <source>
        <dbReference type="Pfam" id="PF07730"/>
    </source>
</evidence>
<dbReference type="EC" id="2.7.13.3" evidence="2"/>
<dbReference type="Gene3D" id="3.30.565.10">
    <property type="entry name" value="Histidine kinase-like ATPase, C-terminal domain"/>
    <property type="match status" value="1"/>
</dbReference>
<keyword evidence="7" id="KW-0067">ATP-binding</keyword>
<dbReference type="InterPro" id="IPR050482">
    <property type="entry name" value="Sensor_HK_TwoCompSys"/>
</dbReference>
<dbReference type="PANTHER" id="PTHR24421:SF10">
    <property type="entry name" value="NITRATE_NITRITE SENSOR PROTEIN NARQ"/>
    <property type="match status" value="1"/>
</dbReference>
<evidence type="ECO:0000313" key="11">
    <source>
        <dbReference type="EMBL" id="QDQ98670.1"/>
    </source>
</evidence>
<reference evidence="11 12" key="2">
    <citation type="submission" date="2019-07" db="EMBL/GenBank/DDBJ databases">
        <authorList>
            <person name="Huang Y."/>
        </authorList>
    </citation>
    <scope>NUCLEOTIDE SEQUENCE [LARGE SCALE GENOMIC DNA]</scope>
    <source>
        <strain evidence="11 12">HY188</strain>
    </source>
</reference>
<feature type="transmembrane region" description="Helical" evidence="9">
    <location>
        <begin position="12"/>
        <end position="31"/>
    </location>
</feature>
<dbReference type="KEGG" id="toy:FO059_16740"/>
<feature type="transmembrane region" description="Helical" evidence="9">
    <location>
        <begin position="43"/>
        <end position="61"/>
    </location>
</feature>
<feature type="transmembrane region" description="Helical" evidence="9">
    <location>
        <begin position="128"/>
        <end position="150"/>
    </location>
</feature>
<comment type="catalytic activity">
    <reaction evidence="1">
        <text>ATP + protein L-histidine = ADP + protein N-phospho-L-histidine.</text>
        <dbReference type="EC" id="2.7.13.3"/>
    </reaction>
</comment>
<dbReference type="EMBL" id="CP041765">
    <property type="protein sequence ID" value="QDQ98670.1"/>
    <property type="molecule type" value="Genomic_DNA"/>
</dbReference>
<name>A0A516X6J7_9ACTN</name>
<evidence type="ECO:0000256" key="3">
    <source>
        <dbReference type="ARBA" id="ARBA00022553"/>
    </source>
</evidence>
<gene>
    <name evidence="11" type="ORF">FO059_16740</name>
</gene>
<dbReference type="InterPro" id="IPR036890">
    <property type="entry name" value="HATPase_C_sf"/>
</dbReference>
<evidence type="ECO:0000256" key="1">
    <source>
        <dbReference type="ARBA" id="ARBA00000085"/>
    </source>
</evidence>
<evidence type="ECO:0000256" key="5">
    <source>
        <dbReference type="ARBA" id="ARBA00022741"/>
    </source>
</evidence>
<dbReference type="GO" id="GO:0000155">
    <property type="term" value="F:phosphorelay sensor kinase activity"/>
    <property type="evidence" value="ECO:0007669"/>
    <property type="project" value="InterPro"/>
</dbReference>
<protein>
    <recommendedName>
        <fullName evidence="2">histidine kinase</fullName>
        <ecNumber evidence="2">2.7.13.3</ecNumber>
    </recommendedName>
</protein>
<keyword evidence="3" id="KW-0597">Phosphoprotein</keyword>
<dbReference type="Gene3D" id="1.20.5.1930">
    <property type="match status" value="1"/>
</dbReference>
<evidence type="ECO:0000313" key="12">
    <source>
        <dbReference type="Proteomes" id="UP000317344"/>
    </source>
</evidence>
<keyword evidence="4" id="KW-0808">Transferase</keyword>
<proteinExistence type="predicted"/>
<evidence type="ECO:0000256" key="9">
    <source>
        <dbReference type="SAM" id="Phobius"/>
    </source>
</evidence>
<keyword evidence="9" id="KW-1133">Transmembrane helix</keyword>
<dbReference type="GO" id="GO:0005524">
    <property type="term" value="F:ATP binding"/>
    <property type="evidence" value="ECO:0007669"/>
    <property type="project" value="UniProtKB-KW"/>
</dbReference>
<dbReference type="InterPro" id="IPR011712">
    <property type="entry name" value="Sig_transdc_His_kin_sub3_dim/P"/>
</dbReference>
<dbReference type="SUPFAM" id="SSF55874">
    <property type="entry name" value="ATPase domain of HSP90 chaperone/DNA topoisomerase II/histidine kinase"/>
    <property type="match status" value="1"/>
</dbReference>
<keyword evidence="9" id="KW-0812">Transmembrane</keyword>
<dbReference type="PANTHER" id="PTHR24421">
    <property type="entry name" value="NITRATE/NITRITE SENSOR PROTEIN NARX-RELATED"/>
    <property type="match status" value="1"/>
</dbReference>
<keyword evidence="9" id="KW-0472">Membrane</keyword>